<feature type="domain" description="Histidine kinase" evidence="7">
    <location>
        <begin position="413"/>
        <end position="625"/>
    </location>
</feature>
<dbReference type="InterPro" id="IPR036097">
    <property type="entry name" value="HisK_dim/P_sf"/>
</dbReference>
<dbReference type="InterPro" id="IPR004358">
    <property type="entry name" value="Sig_transdc_His_kin-like_C"/>
</dbReference>
<dbReference type="Pfam" id="PF02518">
    <property type="entry name" value="HATPase_c"/>
    <property type="match status" value="1"/>
</dbReference>
<dbReference type="CDD" id="cd00082">
    <property type="entry name" value="HisKA"/>
    <property type="match status" value="1"/>
</dbReference>
<dbReference type="InterPro" id="IPR005467">
    <property type="entry name" value="His_kinase_dom"/>
</dbReference>
<evidence type="ECO:0000259" key="7">
    <source>
        <dbReference type="PROSITE" id="PS50109"/>
    </source>
</evidence>
<dbReference type="PANTHER" id="PTHR43711">
    <property type="entry name" value="TWO-COMPONENT HISTIDINE KINASE"/>
    <property type="match status" value="1"/>
</dbReference>
<dbReference type="PRINTS" id="PR00344">
    <property type="entry name" value="BCTRLSENSOR"/>
</dbReference>
<dbReference type="EMBL" id="JACICY010000021">
    <property type="protein sequence ID" value="MBB3862737.1"/>
    <property type="molecule type" value="Genomic_DNA"/>
</dbReference>
<dbReference type="PROSITE" id="PS50109">
    <property type="entry name" value="HIS_KIN"/>
    <property type="match status" value="1"/>
</dbReference>
<dbReference type="InterPro" id="IPR003661">
    <property type="entry name" value="HisK_dim/P_dom"/>
</dbReference>
<gene>
    <name evidence="8" type="ORF">GGQ88_004039</name>
</gene>
<dbReference type="EC" id="2.7.13.3" evidence="2"/>
<name>A0A7W6A1G5_9SPHN</name>
<keyword evidence="9" id="KW-1185">Reference proteome</keyword>
<proteinExistence type="predicted"/>
<evidence type="ECO:0000256" key="3">
    <source>
        <dbReference type="ARBA" id="ARBA00022553"/>
    </source>
</evidence>
<dbReference type="SUPFAM" id="SSF55874">
    <property type="entry name" value="ATPase domain of HSP90 chaperone/DNA topoisomerase II/histidine kinase"/>
    <property type="match status" value="1"/>
</dbReference>
<dbReference type="SMART" id="SM00387">
    <property type="entry name" value="HATPase_c"/>
    <property type="match status" value="1"/>
</dbReference>
<dbReference type="SUPFAM" id="SSF55785">
    <property type="entry name" value="PYP-like sensor domain (PAS domain)"/>
    <property type="match status" value="1"/>
</dbReference>
<dbReference type="InterPro" id="IPR035965">
    <property type="entry name" value="PAS-like_dom_sf"/>
</dbReference>
<sequence>MSAINPPSPRHDKPRRTLNKPFGTMRLKSNFPYLNAQTLEAYSLLGCPLYIYSFETQRICWANRPAMGFWDATSEEELLARTLTPYSDSTRTRLADYQGVFGKGEIRHESWTFYPKGKATAAMCRCRGVSVQGHSQAMLVEIETRPDTELPSADLRSLEALRHTRLMISLFTEEGSLLTHNPAATRTFSHLATSKDGSNDCFWTMFADPEGIASLLPKAREQGGMKTTAVMALPDAPIHSVDISFVSDPVTARQSILVAQEDISHLIEMSRQLAASEYALDAVLNLNLVPTLVLSVGDSRVLKANHPAEQLLGEAVMGNDGCETVFEAPDDFARLKAMIIAGSTGTLPARIRIQDGRCLWFHMTGARIRYERHDAIVLLMTDVDDVYRSTSDLEAALSSERRISDIQRRFLAIASHEFRTPLAIIDSAAQRLERRSEEKTPEQIRDRATRIRSSIKGLLHLLDNTIERVKLDEIEIGYHPEPASLAEAIDHVIQTFREKDAGTIFEIEESDLPVITFDRPLIERVLSNILANAIKYSTAPARIRISFRAFEQTVQIEVRDHGIGIPEDERAKVFEAYARASNVGPAEGSGLGLAIVEQIVDLHGGSVAILDTQGEGTTIRITLPR</sequence>
<dbReference type="AlphaFoldDB" id="A0A7W6A1G5"/>
<protein>
    <recommendedName>
        <fullName evidence="2">histidine kinase</fullName>
        <ecNumber evidence="2">2.7.13.3</ecNumber>
    </recommendedName>
</protein>
<evidence type="ECO:0000256" key="2">
    <source>
        <dbReference type="ARBA" id="ARBA00012438"/>
    </source>
</evidence>
<reference evidence="8 9" key="1">
    <citation type="submission" date="2020-08" db="EMBL/GenBank/DDBJ databases">
        <title>Genomic Encyclopedia of Type Strains, Phase IV (KMG-IV): sequencing the most valuable type-strain genomes for metagenomic binning, comparative biology and taxonomic classification.</title>
        <authorList>
            <person name="Goeker M."/>
        </authorList>
    </citation>
    <scope>NUCLEOTIDE SEQUENCE [LARGE SCALE GENOMIC DNA]</scope>
    <source>
        <strain evidence="8 9">DSM 14552</strain>
    </source>
</reference>
<dbReference type="InterPro" id="IPR050736">
    <property type="entry name" value="Sensor_HK_Regulatory"/>
</dbReference>
<comment type="catalytic activity">
    <reaction evidence="1">
        <text>ATP + protein L-histidine = ADP + protein N-phospho-L-histidine.</text>
        <dbReference type="EC" id="2.7.13.3"/>
    </reaction>
</comment>
<keyword evidence="3" id="KW-0597">Phosphoprotein</keyword>
<dbReference type="GO" id="GO:0000155">
    <property type="term" value="F:phosphorelay sensor kinase activity"/>
    <property type="evidence" value="ECO:0007669"/>
    <property type="project" value="InterPro"/>
</dbReference>
<keyword evidence="4" id="KW-0808">Transferase</keyword>
<dbReference type="InterPro" id="IPR000014">
    <property type="entry name" value="PAS"/>
</dbReference>
<dbReference type="Gene3D" id="3.30.565.10">
    <property type="entry name" value="Histidine kinase-like ATPase, C-terminal domain"/>
    <property type="match status" value="1"/>
</dbReference>
<evidence type="ECO:0000313" key="9">
    <source>
        <dbReference type="Proteomes" id="UP000562395"/>
    </source>
</evidence>
<organism evidence="8 9">
    <name type="scientific">Novosphingobium hassiacum</name>
    <dbReference type="NCBI Taxonomy" id="173676"/>
    <lineage>
        <taxon>Bacteria</taxon>
        <taxon>Pseudomonadati</taxon>
        <taxon>Pseudomonadota</taxon>
        <taxon>Alphaproteobacteria</taxon>
        <taxon>Sphingomonadales</taxon>
        <taxon>Sphingomonadaceae</taxon>
        <taxon>Novosphingobium</taxon>
    </lineage>
</organism>
<dbReference type="InterPro" id="IPR003594">
    <property type="entry name" value="HATPase_dom"/>
</dbReference>
<dbReference type="Gene3D" id="3.30.450.20">
    <property type="entry name" value="PAS domain"/>
    <property type="match status" value="1"/>
</dbReference>
<dbReference type="SUPFAM" id="SSF47384">
    <property type="entry name" value="Homodimeric domain of signal transducing histidine kinase"/>
    <property type="match status" value="1"/>
</dbReference>
<dbReference type="CDD" id="cd00075">
    <property type="entry name" value="HATPase"/>
    <property type="match status" value="1"/>
</dbReference>
<dbReference type="Proteomes" id="UP000562395">
    <property type="component" value="Unassembled WGS sequence"/>
</dbReference>
<dbReference type="Pfam" id="PF13426">
    <property type="entry name" value="PAS_9"/>
    <property type="match status" value="1"/>
</dbReference>
<keyword evidence="6" id="KW-0902">Two-component regulatory system</keyword>
<dbReference type="InterPro" id="IPR036890">
    <property type="entry name" value="HATPase_C_sf"/>
</dbReference>
<evidence type="ECO:0000256" key="4">
    <source>
        <dbReference type="ARBA" id="ARBA00022679"/>
    </source>
</evidence>
<keyword evidence="5 8" id="KW-0418">Kinase</keyword>
<evidence type="ECO:0000256" key="6">
    <source>
        <dbReference type="ARBA" id="ARBA00023012"/>
    </source>
</evidence>
<dbReference type="SMART" id="SM00388">
    <property type="entry name" value="HisKA"/>
    <property type="match status" value="1"/>
</dbReference>
<evidence type="ECO:0000256" key="5">
    <source>
        <dbReference type="ARBA" id="ARBA00022777"/>
    </source>
</evidence>
<dbReference type="FunFam" id="3.30.565.10:FF:000006">
    <property type="entry name" value="Sensor histidine kinase WalK"/>
    <property type="match status" value="1"/>
</dbReference>
<dbReference type="PANTHER" id="PTHR43711:SF26">
    <property type="entry name" value="SENSOR HISTIDINE KINASE RCSC"/>
    <property type="match status" value="1"/>
</dbReference>
<dbReference type="Gene3D" id="1.10.287.130">
    <property type="match status" value="1"/>
</dbReference>
<dbReference type="Pfam" id="PF00512">
    <property type="entry name" value="HisKA"/>
    <property type="match status" value="1"/>
</dbReference>
<evidence type="ECO:0000313" key="8">
    <source>
        <dbReference type="EMBL" id="MBB3862737.1"/>
    </source>
</evidence>
<comment type="caution">
    <text evidence="8">The sequence shown here is derived from an EMBL/GenBank/DDBJ whole genome shotgun (WGS) entry which is preliminary data.</text>
</comment>
<accession>A0A7W6A1G5</accession>
<dbReference type="CDD" id="cd00130">
    <property type="entry name" value="PAS"/>
    <property type="match status" value="1"/>
</dbReference>
<evidence type="ECO:0000256" key="1">
    <source>
        <dbReference type="ARBA" id="ARBA00000085"/>
    </source>
</evidence>
<dbReference type="RefSeq" id="WP_183615182.1">
    <property type="nucleotide sequence ID" value="NZ_JACICY010000021.1"/>
</dbReference>